<dbReference type="AlphaFoldDB" id="A0A815VR93"/>
<dbReference type="EMBL" id="CAJOBC010090860">
    <property type="protein sequence ID" value="CAF4395201.1"/>
    <property type="molecule type" value="Genomic_DNA"/>
</dbReference>
<gene>
    <name evidence="1" type="ORF">GPM918_LOCUS38313</name>
    <name evidence="2" type="ORF">SRO942_LOCUS39122</name>
</gene>
<dbReference type="OrthoDB" id="10546130at2759"/>
<comment type="caution">
    <text evidence="1">The sequence shown here is derived from an EMBL/GenBank/DDBJ whole genome shotgun (WGS) entry which is preliminary data.</text>
</comment>
<evidence type="ECO:0000313" key="3">
    <source>
        <dbReference type="Proteomes" id="UP000663829"/>
    </source>
</evidence>
<evidence type="ECO:0000313" key="2">
    <source>
        <dbReference type="EMBL" id="CAF4395201.1"/>
    </source>
</evidence>
<feature type="non-terminal residue" evidence="1">
    <location>
        <position position="527"/>
    </location>
</feature>
<name>A0A815VR93_9BILA</name>
<sequence>MNSGRLHLENFMVAVLYSDHHFLKVFYCLDAYRLLICIFIFEGNQEENFGDEDHTRLTTNDGYDFIDENARSNERFRSELYRSIINDKILKDIIKEHGQNILNTYSQDLVRTFCTIVENTDVDIDKCSDAIECISKWLLLLDENDHKDYDNCMHKDIWLLCHVYTSFEYDRNDLLSLYTARRILDRLNPNQDYHDIDLITDKTDINDRDRSKFRENIFRLMFDCLWTKLYQLCEVYDELSLMIWIETYTFITKYYPSDKVIHRSQLHTLNYSENDLPNGIKFFCLQFKIEFMHLSYLIIMNEKIPKPIELITGLLKENEIDGGPISCLSILPNIIDLINDYFQQQNCDADALMIDIQQWIISILKTIKTNDIQKQIDYLLKYLNEKCQLRLAMKQFLFDQLSNLIIELKQKTIKVFNKQKTDTFSIMKILLPYVVQCLPESTVKDFEYILPYHPSVIKMNTDDREKYTLIDLFFFHIRNRLDNEPIKYEFINSIKLSTPPTIRGKRLTAIVENLYKLMTDYLLIRST</sequence>
<dbReference type="Proteomes" id="UP000681722">
    <property type="component" value="Unassembled WGS sequence"/>
</dbReference>
<organism evidence="1 3">
    <name type="scientific">Didymodactylos carnosus</name>
    <dbReference type="NCBI Taxonomy" id="1234261"/>
    <lineage>
        <taxon>Eukaryota</taxon>
        <taxon>Metazoa</taxon>
        <taxon>Spiralia</taxon>
        <taxon>Gnathifera</taxon>
        <taxon>Rotifera</taxon>
        <taxon>Eurotatoria</taxon>
        <taxon>Bdelloidea</taxon>
        <taxon>Philodinida</taxon>
        <taxon>Philodinidae</taxon>
        <taxon>Didymodactylos</taxon>
    </lineage>
</organism>
<proteinExistence type="predicted"/>
<dbReference type="Proteomes" id="UP000663829">
    <property type="component" value="Unassembled WGS sequence"/>
</dbReference>
<reference evidence="1" key="1">
    <citation type="submission" date="2021-02" db="EMBL/GenBank/DDBJ databases">
        <authorList>
            <person name="Nowell W R."/>
        </authorList>
    </citation>
    <scope>NUCLEOTIDE SEQUENCE</scope>
</reference>
<protein>
    <submittedName>
        <fullName evidence="1">Uncharacterized protein</fullName>
    </submittedName>
</protein>
<keyword evidence="3" id="KW-1185">Reference proteome</keyword>
<evidence type="ECO:0000313" key="1">
    <source>
        <dbReference type="EMBL" id="CAF1535559.1"/>
    </source>
</evidence>
<dbReference type="EMBL" id="CAJNOQ010025265">
    <property type="protein sequence ID" value="CAF1535559.1"/>
    <property type="molecule type" value="Genomic_DNA"/>
</dbReference>
<accession>A0A815VR93</accession>